<sequence>MSALNLGPELSVPLEDVVGQCVAILGIRGSGKSNTAGVIFEELLDAHYPMSLVDIDGEYFGLKEKYEVLVAGGGDHADVELNRMTVGELANLSLHEGVPVILDVSDMLGGEREAIVFDYLTRVWSLAGRLRTPYMIGIEECHEFIPQGVRTRLKEVIARIALRGRKRGLGAVVISQRSAKVEKDVLTQAGMLFLHRVVHEADTRVYGELLPWRKLEAKEAVSQLGVGECIFLAGAVARKVKIRMRDTFHGGYTPSFRPVESPKLRQVRGRILEALARAQEGRPAPEEPGPVLGPTSGGHGAIEPPPFLGASRPVEEASWTLAQLEEDLSETRADLPQPILVRVDRLMRRLQRLSPVQQRVVGFLVEREPNAYTTHELAAWVDCPEALLRTEPPVAALDLGLVSCERLARGTTYRGVVRQYVDEAFSGFASALGPDGTRRLVAYLRRRISDLAPAERDLAYTP</sequence>
<evidence type="ECO:0000259" key="2">
    <source>
        <dbReference type="Pfam" id="PF01935"/>
    </source>
</evidence>
<feature type="region of interest" description="Disordered" evidence="1">
    <location>
        <begin position="279"/>
        <end position="300"/>
    </location>
</feature>
<dbReference type="InterPro" id="IPR008571">
    <property type="entry name" value="HerA-like"/>
</dbReference>
<dbReference type="EMBL" id="CP034928">
    <property type="protein sequence ID" value="QAA76425.1"/>
    <property type="molecule type" value="Genomic_DNA"/>
</dbReference>
<dbReference type="PANTHER" id="PTHR42957">
    <property type="entry name" value="HELICASE MJ1565-RELATED"/>
    <property type="match status" value="1"/>
</dbReference>
<dbReference type="Gene3D" id="3.40.50.300">
    <property type="entry name" value="P-loop containing nucleotide triphosphate hydrolases"/>
    <property type="match status" value="1"/>
</dbReference>
<dbReference type="Proteomes" id="UP000287233">
    <property type="component" value="Chromosome"/>
</dbReference>
<feature type="domain" description="Helicase HerA central" evidence="2">
    <location>
        <begin position="12"/>
        <end position="92"/>
    </location>
</feature>
<name>A0A410FTK4_BIPS1</name>
<dbReference type="SUPFAM" id="SSF52540">
    <property type="entry name" value="P-loop containing nucleoside triphosphate hydrolases"/>
    <property type="match status" value="1"/>
</dbReference>
<proteinExistence type="predicted"/>
<protein>
    <recommendedName>
        <fullName evidence="2">Helicase HerA central domain-containing protein</fullName>
    </recommendedName>
</protein>
<evidence type="ECO:0000313" key="4">
    <source>
        <dbReference type="Proteomes" id="UP000287233"/>
    </source>
</evidence>
<dbReference type="InterPro" id="IPR027417">
    <property type="entry name" value="P-loop_NTPase"/>
</dbReference>
<dbReference type="KEGG" id="bih:BIP78_0659"/>
<organism evidence="3 4">
    <name type="scientific">Bipolaricaulis sibiricus</name>
    <dbReference type="NCBI Taxonomy" id="2501609"/>
    <lineage>
        <taxon>Bacteria</taxon>
        <taxon>Candidatus Bipolaricaulota</taxon>
        <taxon>Candidatus Bipolaricaulia</taxon>
        <taxon>Candidatus Bipolaricaulales</taxon>
        <taxon>Candidatus Bipolaricaulaceae</taxon>
        <taxon>Candidatus Bipolaricaulis</taxon>
    </lineage>
</organism>
<gene>
    <name evidence="3" type="ORF">BIP78_0659</name>
</gene>
<evidence type="ECO:0000313" key="3">
    <source>
        <dbReference type="EMBL" id="QAA76425.1"/>
    </source>
</evidence>
<accession>A0A410FTK4</accession>
<evidence type="ECO:0000256" key="1">
    <source>
        <dbReference type="SAM" id="MobiDB-lite"/>
    </source>
</evidence>
<reference evidence="4" key="1">
    <citation type="submission" date="2018-12" db="EMBL/GenBank/DDBJ databases">
        <title>Complete genome sequence of an uncultured bacterium of the candidate phylum Bipolaricaulota.</title>
        <authorList>
            <person name="Kadnikov V.V."/>
            <person name="Mardanov A.V."/>
            <person name="Beletsky A.V."/>
            <person name="Frank Y.A."/>
            <person name="Karnachuk O.V."/>
            <person name="Ravin N.V."/>
        </authorList>
    </citation>
    <scope>NUCLEOTIDE SEQUENCE [LARGE SCALE GENOMIC DNA]</scope>
</reference>
<dbReference type="AlphaFoldDB" id="A0A410FTK4"/>
<dbReference type="InterPro" id="IPR002789">
    <property type="entry name" value="HerA_central"/>
</dbReference>
<dbReference type="PANTHER" id="PTHR42957:SF2">
    <property type="entry name" value="HELICASE HERA CENTRAL DOMAIN-CONTAINING PROTEIN"/>
    <property type="match status" value="1"/>
</dbReference>
<dbReference type="Pfam" id="PF01935">
    <property type="entry name" value="DUF87"/>
    <property type="match status" value="1"/>
</dbReference>